<dbReference type="AlphaFoldDB" id="A0A8H3TRH3"/>
<feature type="domain" description="RGS" evidence="3">
    <location>
        <begin position="318"/>
        <end position="350"/>
    </location>
</feature>
<feature type="compositionally biased region" description="Polar residues" evidence="1">
    <location>
        <begin position="194"/>
        <end position="204"/>
    </location>
</feature>
<evidence type="ECO:0000313" key="4">
    <source>
        <dbReference type="EMBL" id="GHJ85813.1"/>
    </source>
</evidence>
<protein>
    <recommendedName>
        <fullName evidence="3">RGS domain-containing protein</fullName>
    </recommendedName>
</protein>
<keyword evidence="5" id="KW-1185">Reference proteome</keyword>
<accession>A0A8H3TRH3</accession>
<feature type="domain" description="RGS" evidence="3">
    <location>
        <begin position="36"/>
        <end position="80"/>
    </location>
</feature>
<dbReference type="InterPro" id="IPR044926">
    <property type="entry name" value="RGS_subdomain_2"/>
</dbReference>
<evidence type="ECO:0000259" key="3">
    <source>
        <dbReference type="PROSITE" id="PS50132"/>
    </source>
</evidence>
<dbReference type="PROSITE" id="PS50132">
    <property type="entry name" value="RGS"/>
    <property type="match status" value="2"/>
</dbReference>
<feature type="transmembrane region" description="Helical" evidence="2">
    <location>
        <begin position="355"/>
        <end position="378"/>
    </location>
</feature>
<dbReference type="PANTHER" id="PTHR13155">
    <property type="entry name" value="A-KINASE ANCHOR PROTEINS"/>
    <property type="match status" value="1"/>
</dbReference>
<comment type="caution">
    <text evidence="4">The sequence shown here is derived from an EMBL/GenBank/DDBJ whole genome shotgun (WGS) entry which is preliminary data.</text>
</comment>
<dbReference type="InterPro" id="IPR052246">
    <property type="entry name" value="Cell_Polariz_PKAAnc"/>
</dbReference>
<keyword evidence="2" id="KW-0812">Transmembrane</keyword>
<proteinExistence type="predicted"/>
<reference evidence="4" key="1">
    <citation type="submission" date="2020-07" db="EMBL/GenBank/DDBJ databases">
        <title>Draft Genome Sequence of a Deep-Sea Yeast, Naganishia (Cryptococcus) liquefaciens strain N6.</title>
        <authorList>
            <person name="Han Y.W."/>
            <person name="Kajitani R."/>
            <person name="Morimoto H."/>
            <person name="Parhat M."/>
            <person name="Tsubouchi H."/>
            <person name="Bakenova O."/>
            <person name="Ogata M."/>
            <person name="Argunhan B."/>
            <person name="Aoki R."/>
            <person name="Kajiwara S."/>
            <person name="Itoh T."/>
            <person name="Iwasaki H."/>
        </authorList>
    </citation>
    <scope>NUCLEOTIDE SEQUENCE</scope>
    <source>
        <strain evidence="4">N6</strain>
    </source>
</reference>
<sequence length="466" mass="52955">MACPSSHTRQTPRQRLPELSDVLMRRTRAPLDLYCFYIFLQQENAEDALDFWLDVQQHENLCHAYFKDLRKTGRTVEDDWPEYWDYARRYGSIFSSIAGVSEHPFSHHDVSGQPLEREKGVAEWNEKYGRDQDQFEDASDDGQGLSNSARFRARRDTEAHVPRTPVNISASSTPQMLSSPQMSPETAGRRPTHASPNMDASTGKGSIRGPSRASFVDSFFGTGASGRADQADVNQHGEITQGGTKGSRKVSRAPTVIPRKQAITQQDLVASGERIYLRYLLSGAEKEIYLPPPIRIHDFPGTPELDDDSSHPADPRIPDYFHTAKEYIFKALQDDAFVRFIRAKAFCNLTRLATFLRLFAGLFCLWAGFVVAFTLVFYDYKPKIRRLFLIIPFFLAFYLLISACYALDPLLVFLNRSETHPFQTIKMGEPYVKKILRGRAALVMAEVIVLTAILVIIWYFVPGHRL</sequence>
<keyword evidence="2" id="KW-1133">Transmembrane helix</keyword>
<feature type="transmembrane region" description="Helical" evidence="2">
    <location>
        <begin position="440"/>
        <end position="461"/>
    </location>
</feature>
<evidence type="ECO:0000256" key="1">
    <source>
        <dbReference type="SAM" id="MobiDB-lite"/>
    </source>
</evidence>
<dbReference type="InterPro" id="IPR016137">
    <property type="entry name" value="RGS"/>
</dbReference>
<dbReference type="SUPFAM" id="SSF48097">
    <property type="entry name" value="Regulator of G-protein signaling, RGS"/>
    <property type="match status" value="1"/>
</dbReference>
<dbReference type="OrthoDB" id="5584247at2759"/>
<dbReference type="Gene3D" id="1.10.167.10">
    <property type="entry name" value="Regulator of G-protein Signalling 4, domain 2"/>
    <property type="match status" value="1"/>
</dbReference>
<dbReference type="SMART" id="SM00315">
    <property type="entry name" value="RGS"/>
    <property type="match status" value="1"/>
</dbReference>
<name>A0A8H3TRH3_9TREE</name>
<evidence type="ECO:0000313" key="5">
    <source>
        <dbReference type="Proteomes" id="UP000620104"/>
    </source>
</evidence>
<dbReference type="Proteomes" id="UP000620104">
    <property type="component" value="Unassembled WGS sequence"/>
</dbReference>
<gene>
    <name evidence="4" type="ORF">NliqN6_2215</name>
</gene>
<dbReference type="EMBL" id="BLZA01000013">
    <property type="protein sequence ID" value="GHJ85813.1"/>
    <property type="molecule type" value="Genomic_DNA"/>
</dbReference>
<dbReference type="GO" id="GO:0008104">
    <property type="term" value="P:intracellular protein localization"/>
    <property type="evidence" value="ECO:0007669"/>
    <property type="project" value="TreeGrafter"/>
</dbReference>
<dbReference type="GO" id="GO:0005886">
    <property type="term" value="C:plasma membrane"/>
    <property type="evidence" value="ECO:0007669"/>
    <property type="project" value="TreeGrafter"/>
</dbReference>
<organism evidence="4 5">
    <name type="scientific">Naganishia liquefaciens</name>
    <dbReference type="NCBI Taxonomy" id="104408"/>
    <lineage>
        <taxon>Eukaryota</taxon>
        <taxon>Fungi</taxon>
        <taxon>Dikarya</taxon>
        <taxon>Basidiomycota</taxon>
        <taxon>Agaricomycotina</taxon>
        <taxon>Tremellomycetes</taxon>
        <taxon>Filobasidiales</taxon>
        <taxon>Filobasidiaceae</taxon>
        <taxon>Naganishia</taxon>
    </lineage>
</organism>
<keyword evidence="2" id="KW-0472">Membrane</keyword>
<evidence type="ECO:0000256" key="2">
    <source>
        <dbReference type="SAM" id="Phobius"/>
    </source>
</evidence>
<dbReference type="InterPro" id="IPR036305">
    <property type="entry name" value="RGS_sf"/>
</dbReference>
<feature type="transmembrane region" description="Helical" evidence="2">
    <location>
        <begin position="387"/>
        <end position="408"/>
    </location>
</feature>
<feature type="compositionally biased region" description="Polar residues" evidence="1">
    <location>
        <begin position="166"/>
        <end position="184"/>
    </location>
</feature>
<dbReference type="PANTHER" id="PTHR13155:SF1">
    <property type="entry name" value="A-KINASE ANCHOR PROTEIN 10, MITOCHONDRIAL"/>
    <property type="match status" value="1"/>
</dbReference>
<feature type="region of interest" description="Disordered" evidence="1">
    <location>
        <begin position="152"/>
        <end position="213"/>
    </location>
</feature>